<dbReference type="EMBL" id="LAZR01000036">
    <property type="protein sequence ID" value="KKO01194.1"/>
    <property type="molecule type" value="Genomic_DNA"/>
</dbReference>
<evidence type="ECO:0000313" key="1">
    <source>
        <dbReference type="EMBL" id="KKO01194.1"/>
    </source>
</evidence>
<sequence length="182" mass="20226">MKNYKKTILLGVFTLAICTSNISLAANNPVILKSTLPCVNSDYNNAVFARLVSKINEGFIFNAHVSSSTVKKDGNVELPFTTFGSGPLNLTKGDIIKIENIETSFNDRNNFQSKKTVESLSISSSGNNVKVKMQFHTWSQNVELSNVKITKERFGYFITGTQSNNTKTVYYTIAISHNDRLI</sequence>
<gene>
    <name evidence="1" type="ORF">LCGC14_0117810</name>
</gene>
<reference evidence="1" key="1">
    <citation type="journal article" date="2015" name="Nature">
        <title>Complex archaea that bridge the gap between prokaryotes and eukaryotes.</title>
        <authorList>
            <person name="Spang A."/>
            <person name="Saw J.H."/>
            <person name="Jorgensen S.L."/>
            <person name="Zaremba-Niedzwiedzka K."/>
            <person name="Martijn J."/>
            <person name="Lind A.E."/>
            <person name="van Eijk R."/>
            <person name="Schleper C."/>
            <person name="Guy L."/>
            <person name="Ettema T.J."/>
        </authorList>
    </citation>
    <scope>NUCLEOTIDE SEQUENCE</scope>
</reference>
<accession>A0A0F9Y966</accession>
<protein>
    <submittedName>
        <fullName evidence="1">Uncharacterized protein</fullName>
    </submittedName>
</protein>
<comment type="caution">
    <text evidence="1">The sequence shown here is derived from an EMBL/GenBank/DDBJ whole genome shotgun (WGS) entry which is preliminary data.</text>
</comment>
<dbReference type="AlphaFoldDB" id="A0A0F9Y966"/>
<name>A0A0F9Y966_9ZZZZ</name>
<organism evidence="1">
    <name type="scientific">marine sediment metagenome</name>
    <dbReference type="NCBI Taxonomy" id="412755"/>
    <lineage>
        <taxon>unclassified sequences</taxon>
        <taxon>metagenomes</taxon>
        <taxon>ecological metagenomes</taxon>
    </lineage>
</organism>
<proteinExistence type="predicted"/>